<dbReference type="SUPFAM" id="SSF48173">
    <property type="entry name" value="Cryptochrome/photolyase FAD-binding domain"/>
    <property type="match status" value="1"/>
</dbReference>
<evidence type="ECO:0000256" key="8">
    <source>
        <dbReference type="PIRSR" id="PIRSR602081-1"/>
    </source>
</evidence>
<dbReference type="PANTHER" id="PTHR11455">
    <property type="entry name" value="CRYPTOCHROME"/>
    <property type="match status" value="1"/>
</dbReference>
<dbReference type="InterPro" id="IPR014729">
    <property type="entry name" value="Rossmann-like_a/b/a_fold"/>
</dbReference>
<evidence type="ECO:0000256" key="7">
    <source>
        <dbReference type="ARBA" id="ARBA00033999"/>
    </source>
</evidence>
<name>A0A0K6HTV6_9HYPH</name>
<dbReference type="InterPro" id="IPR002081">
    <property type="entry name" value="Cryptochrome/DNA_photolyase_1"/>
</dbReference>
<protein>
    <recommendedName>
        <fullName evidence="3">Deoxyribodipyrimidine photo-lyase</fullName>
        <ecNumber evidence="2">4.1.99.3</ecNumber>
    </recommendedName>
</protein>
<dbReference type="OrthoDB" id="9772484at2"/>
<keyword evidence="6 10" id="KW-0157">Chromophore</keyword>
<feature type="site" description="Electron transfer via tryptophanyl radical" evidence="9">
    <location>
        <position position="364"/>
    </location>
</feature>
<evidence type="ECO:0000256" key="3">
    <source>
        <dbReference type="ARBA" id="ARBA00014046"/>
    </source>
</evidence>
<dbReference type="InterPro" id="IPR036155">
    <property type="entry name" value="Crypto/Photolyase_N_sf"/>
</dbReference>
<dbReference type="PROSITE" id="PS00394">
    <property type="entry name" value="DNA_PHOTOLYASES_1_1"/>
    <property type="match status" value="1"/>
</dbReference>
<feature type="binding site" evidence="8">
    <location>
        <position position="277"/>
    </location>
    <ligand>
        <name>FAD</name>
        <dbReference type="ChEBI" id="CHEBI:57692"/>
    </ligand>
</feature>
<gene>
    <name evidence="12" type="ORF">Ga0061067_103184</name>
</gene>
<keyword evidence="4 8" id="KW-0285">Flavoprotein</keyword>
<feature type="site" description="Electron transfer via tryptophanyl radical" evidence="9">
    <location>
        <position position="311"/>
    </location>
</feature>
<feature type="binding site" evidence="8">
    <location>
        <position position="227"/>
    </location>
    <ligand>
        <name>FAD</name>
        <dbReference type="ChEBI" id="CHEBI:57692"/>
    </ligand>
</feature>
<evidence type="ECO:0000256" key="1">
    <source>
        <dbReference type="ARBA" id="ARBA00001932"/>
    </source>
</evidence>
<evidence type="ECO:0000313" key="12">
    <source>
        <dbReference type="EMBL" id="CUA94462.1"/>
    </source>
</evidence>
<evidence type="ECO:0000256" key="10">
    <source>
        <dbReference type="RuleBase" id="RU004182"/>
    </source>
</evidence>
<comment type="similarity">
    <text evidence="10">Belongs to the DNA photolyase family.</text>
</comment>
<dbReference type="FunFam" id="1.10.579.10:FF:000003">
    <property type="entry name" value="Deoxyribodipyrimidine photo-lyase"/>
    <property type="match status" value="1"/>
</dbReference>
<dbReference type="Pfam" id="PF03441">
    <property type="entry name" value="FAD_binding_7"/>
    <property type="match status" value="1"/>
</dbReference>
<keyword evidence="13" id="KW-1185">Reference proteome</keyword>
<comment type="cofactor">
    <cofactor evidence="1">
        <name>(6R)-5,10-methylene-5,6,7,8-tetrahydrofolate</name>
        <dbReference type="ChEBI" id="CHEBI:15636"/>
    </cofactor>
</comment>
<comment type="catalytic activity">
    <reaction evidence="7">
        <text>cyclobutadipyrimidine (in DNA) = 2 pyrimidine residues (in DNA).</text>
        <dbReference type="EC" id="4.1.99.3"/>
    </reaction>
</comment>
<dbReference type="Gene3D" id="3.40.50.620">
    <property type="entry name" value="HUPs"/>
    <property type="match status" value="1"/>
</dbReference>
<accession>A0A0K6HTV6</accession>
<reference evidence="13" key="1">
    <citation type="submission" date="2015-08" db="EMBL/GenBank/DDBJ databases">
        <authorList>
            <person name="Varghese N."/>
        </authorList>
    </citation>
    <scope>NUCLEOTIDE SEQUENCE [LARGE SCALE GENOMIC DNA]</scope>
    <source>
        <strain evidence="13">DSM 23407</strain>
    </source>
</reference>
<feature type="domain" description="Photolyase/cryptochrome alpha/beta" evidence="11">
    <location>
        <begin position="8"/>
        <end position="135"/>
    </location>
</feature>
<evidence type="ECO:0000256" key="4">
    <source>
        <dbReference type="ARBA" id="ARBA00022630"/>
    </source>
</evidence>
<keyword evidence="12" id="KW-0456">Lyase</keyword>
<proteinExistence type="inferred from homology"/>
<dbReference type="Pfam" id="PF00875">
    <property type="entry name" value="DNA_photolyase"/>
    <property type="match status" value="1"/>
</dbReference>
<dbReference type="Gene3D" id="1.25.40.80">
    <property type="match status" value="1"/>
</dbReference>
<evidence type="ECO:0000259" key="11">
    <source>
        <dbReference type="PROSITE" id="PS51645"/>
    </source>
</evidence>
<dbReference type="RefSeq" id="WP_055455280.1">
    <property type="nucleotide sequence ID" value="NZ_CYHE01000003.1"/>
</dbReference>
<dbReference type="EMBL" id="CYHE01000003">
    <property type="protein sequence ID" value="CUA94462.1"/>
    <property type="molecule type" value="Genomic_DNA"/>
</dbReference>
<evidence type="ECO:0000313" key="13">
    <source>
        <dbReference type="Proteomes" id="UP000183900"/>
    </source>
</evidence>
<comment type="cofactor">
    <cofactor evidence="8">
        <name>FAD</name>
        <dbReference type="ChEBI" id="CHEBI:57692"/>
    </cofactor>
    <text evidence="8">Binds 1 FAD per subunit.</text>
</comment>
<dbReference type="InterPro" id="IPR005101">
    <property type="entry name" value="Cryptochr/Photolyase_FAD-bd"/>
</dbReference>
<organism evidence="12 13">
    <name type="scientific">Pannonibacter indicus</name>
    <dbReference type="NCBI Taxonomy" id="466044"/>
    <lineage>
        <taxon>Bacteria</taxon>
        <taxon>Pseudomonadati</taxon>
        <taxon>Pseudomonadota</taxon>
        <taxon>Alphaproteobacteria</taxon>
        <taxon>Hyphomicrobiales</taxon>
        <taxon>Stappiaceae</taxon>
        <taxon>Pannonibacter</taxon>
    </lineage>
</organism>
<dbReference type="InterPro" id="IPR018394">
    <property type="entry name" value="DNA_photolyase_1_CS_C"/>
</dbReference>
<dbReference type="InterPro" id="IPR036134">
    <property type="entry name" value="Crypto/Photolyase_FAD-like_sf"/>
</dbReference>
<dbReference type="PANTHER" id="PTHR11455:SF9">
    <property type="entry name" value="CRYPTOCHROME CIRCADIAN CLOCK 5 ISOFORM X1"/>
    <property type="match status" value="1"/>
</dbReference>
<dbReference type="PRINTS" id="PR00147">
    <property type="entry name" value="DNAPHOTLYASE"/>
</dbReference>
<evidence type="ECO:0000256" key="2">
    <source>
        <dbReference type="ARBA" id="ARBA00013149"/>
    </source>
</evidence>
<dbReference type="GO" id="GO:0000719">
    <property type="term" value="P:photoreactive repair"/>
    <property type="evidence" value="ECO:0007669"/>
    <property type="project" value="UniProtKB-ARBA"/>
</dbReference>
<evidence type="ECO:0000256" key="9">
    <source>
        <dbReference type="PIRSR" id="PIRSR602081-2"/>
    </source>
</evidence>
<feature type="site" description="Electron transfer via tryptophanyl radical" evidence="9">
    <location>
        <position position="387"/>
    </location>
</feature>
<feature type="binding site" evidence="8">
    <location>
        <begin position="377"/>
        <end position="379"/>
    </location>
    <ligand>
        <name>FAD</name>
        <dbReference type="ChEBI" id="CHEBI:57692"/>
    </ligand>
</feature>
<sequence>MPSQPRDRTTIVWFRQDLRLADNPALFEAAKAGAVVPVFILEDPKDCGETHPLGGASRWWLHHALAALDESLGGRLVLMCGPAGKALDALVKETGASAVHWNRCYEPHAIARDKRLKTDLMAAGVEVRSFNGSLLHEPWELETKTGGPFKVYSPFWRAALAKTVAAPLPVPEALDIPQVSQSLPLSDFPLLPVKPDWAAGWLDLWQPGERGAAARLAAFLEEGLDGYGELRNRPDLPNVSRLSPHLHFGEISPRQIWTATRFHTEQYGHLQKDGDKFLSEIGWREFSYHLLYHFPHLPERNWKPAFDAYPWAEDDTALKAWQKGLTGYPMVDAGMRELWATGYMHNRVRMLVASFLVKHLRLHWHHGEAWFRDTLLDADLANNSASWQWVTGSGADAAPYFRIFSPVGQGQKFDPDGAYVRRWCPELAKLPDEFLHCPHEAPERILKAAGVVLGRTYPRPIVDHTAARNAALAGYDAVKQAGLEAAG</sequence>
<dbReference type="GO" id="GO:0003904">
    <property type="term" value="F:deoxyribodipyrimidine photo-lyase activity"/>
    <property type="evidence" value="ECO:0007669"/>
    <property type="project" value="UniProtKB-EC"/>
</dbReference>
<dbReference type="Gene3D" id="1.10.579.10">
    <property type="entry name" value="DNA Cyclobutane Dipyrimidine Photolyase, subunit A, domain 3"/>
    <property type="match status" value="1"/>
</dbReference>
<evidence type="ECO:0000256" key="5">
    <source>
        <dbReference type="ARBA" id="ARBA00022827"/>
    </source>
</evidence>
<dbReference type="Proteomes" id="UP000183900">
    <property type="component" value="Unassembled WGS sequence"/>
</dbReference>
<dbReference type="PROSITE" id="PS51645">
    <property type="entry name" value="PHR_CRY_ALPHA_BETA"/>
    <property type="match status" value="1"/>
</dbReference>
<dbReference type="AlphaFoldDB" id="A0A0K6HTV6"/>
<dbReference type="SUPFAM" id="SSF52425">
    <property type="entry name" value="Cryptochrome/photolyase, N-terminal domain"/>
    <property type="match status" value="1"/>
</dbReference>
<keyword evidence="5 8" id="KW-0274">FAD</keyword>
<dbReference type="EC" id="4.1.99.3" evidence="2"/>
<dbReference type="GO" id="GO:0071949">
    <property type="term" value="F:FAD binding"/>
    <property type="evidence" value="ECO:0007669"/>
    <property type="project" value="TreeGrafter"/>
</dbReference>
<dbReference type="GO" id="GO:0003677">
    <property type="term" value="F:DNA binding"/>
    <property type="evidence" value="ECO:0007669"/>
    <property type="project" value="TreeGrafter"/>
</dbReference>
<evidence type="ECO:0000256" key="6">
    <source>
        <dbReference type="ARBA" id="ARBA00022991"/>
    </source>
</evidence>
<dbReference type="InterPro" id="IPR006050">
    <property type="entry name" value="DNA_photolyase_N"/>
</dbReference>